<dbReference type="AlphaFoldDB" id="A0A830Q8I9"/>
<evidence type="ECO:0000313" key="3">
    <source>
        <dbReference type="Proteomes" id="UP000002067"/>
    </source>
</evidence>
<protein>
    <submittedName>
        <fullName evidence="2">Glucokinase</fullName>
    </submittedName>
</protein>
<dbReference type="RefSeq" id="WP_014568936.1">
    <property type="nucleotide sequence ID" value="NC_013198.1"/>
</dbReference>
<dbReference type="PANTHER" id="PTHR18964">
    <property type="entry name" value="ROK (REPRESSOR, ORF, KINASE) FAMILY"/>
    <property type="match status" value="1"/>
</dbReference>
<dbReference type="PANTHER" id="PTHR18964:SF170">
    <property type="entry name" value="SUGAR KINASE"/>
    <property type="match status" value="1"/>
</dbReference>
<dbReference type="KEGG" id="lrh:LGG_00096"/>
<gene>
    <name evidence="2" type="ordered locus">LRHM_0096</name>
</gene>
<dbReference type="Pfam" id="PF00480">
    <property type="entry name" value="ROK"/>
    <property type="match status" value="1"/>
</dbReference>
<dbReference type="CDD" id="cd24152">
    <property type="entry name" value="ASKHA_NBD_ROK-like"/>
    <property type="match status" value="1"/>
</dbReference>
<comment type="similarity">
    <text evidence="1">Belongs to the ROK (NagC/XylR) family.</text>
</comment>
<dbReference type="SUPFAM" id="SSF53067">
    <property type="entry name" value="Actin-like ATPase domain"/>
    <property type="match status" value="1"/>
</dbReference>
<dbReference type="InterPro" id="IPR000600">
    <property type="entry name" value="ROK"/>
</dbReference>
<dbReference type="KEGG" id="lrg:LRHM_0096"/>
<dbReference type="Proteomes" id="UP000002067">
    <property type="component" value="Chromosome"/>
</dbReference>
<name>A0A830Q8I9_LACRG</name>
<evidence type="ECO:0000313" key="2">
    <source>
        <dbReference type="EMBL" id="BAI40623.1"/>
    </source>
</evidence>
<reference evidence="2 3" key="1">
    <citation type="journal article" date="2009" name="J. Bacteriol.">
        <title>Complete genome sequence of the probiotic Lactobacillus rhamnosus ATCC 53103.</title>
        <authorList>
            <person name="Morita H."/>
            <person name="Toh H."/>
            <person name="Oshima K."/>
            <person name="Murakami M."/>
            <person name="Taylor T.D."/>
            <person name="Igimi S."/>
            <person name="Hattori M."/>
        </authorList>
    </citation>
    <scope>NUCLEOTIDE SEQUENCE [LARGE SCALE GENOMIC DNA]</scope>
    <source>
        <strain evidence="3">ATCC 53103 / LMG 18243 / GG [Tokyo]</strain>
    </source>
</reference>
<dbReference type="InterPro" id="IPR043129">
    <property type="entry name" value="ATPase_NBD"/>
</dbReference>
<proteinExistence type="inferred from homology"/>
<evidence type="ECO:0000256" key="1">
    <source>
        <dbReference type="ARBA" id="ARBA00006479"/>
    </source>
</evidence>
<organism evidence="2 3">
    <name type="scientific">Lacticaseibacillus rhamnosus (strain ATCC 53103 / LMG 18243 / GG)</name>
    <name type="common">Lactobacillus rhamnosus</name>
    <dbReference type="NCBI Taxonomy" id="568703"/>
    <lineage>
        <taxon>Bacteria</taxon>
        <taxon>Bacillati</taxon>
        <taxon>Bacillota</taxon>
        <taxon>Bacilli</taxon>
        <taxon>Lactobacillales</taxon>
        <taxon>Lactobacillaceae</taxon>
        <taxon>Lacticaseibacillus</taxon>
    </lineage>
</organism>
<accession>A0A830Q8I9</accession>
<sequence length="291" mass="31812">MSLGVFDIGGTTVKHGIWEHQQLSPVNAFPTPVTFDELLRNMAEIIRDAKRPLTGIAISAPGAVDQEKRKILGISAVPYIHQRPIFDEFEQQLGLPVTIENDANCAGIAEVELGVGREAQNIAFVVLGTGVGGALFVKRQLYKGSHLYGGEIGLLKSQSQQIFSQTGTLVKVAQAYSEQVNRSVDGKMLFELSEKGDTLAKSALDEMYQTIAKNLYNLQVLFDPEMIVLGGGISRQPTLAAELSGQLFEQLKKEGIEEIMPVVKCCHFHNDANLIGAALNFQKIFPDQDRS</sequence>
<dbReference type="Gene3D" id="3.30.420.40">
    <property type="match status" value="2"/>
</dbReference>
<dbReference type="EMBL" id="AP011548">
    <property type="protein sequence ID" value="BAI40623.1"/>
    <property type="molecule type" value="Genomic_DNA"/>
</dbReference>